<dbReference type="PANTHER" id="PTHR11208:SF42">
    <property type="entry name" value="QUAKING RELATED 54B, ISOFORM E"/>
    <property type="match status" value="1"/>
</dbReference>
<sequence>MFAMFEEEVRLKALQREKAALASMREAIPETWSLLEYEISRLEALCDPALIGASAAGLEEIEPALNLVSLNGAIDSVSGIAAPGRATSEFSPSPPYARSPTAGSFFPSRRRSSQLEQFANDGAATSASATSPIATRGTTGGPLDNSTNTNAVPFVPQLRSPTFASSVERDTSPGSMLQGLGPRSKTMPGPLVKKRVKLPVPADKYPDYNFVGRLLGPRGATLKALERDTGCKIMIRGKGSIRKDKEMEVRGKPGWEHVFNEPLHVVVEAENEEAVATRALNRAKEAVELLLVPVPEDRDSLKRQQLRDLAILNGTFRGQQTPGGGVVGGALGAPGSQQQISYGAGPFSPQQMGGTTAEDMGTAPVLSFSLQLPHGSPQSGSGSGFDSEYDYLKNLRSEIPGNVPLGVRAAPQSSPTRPPAQFANALQSRLPMSPSNANMDYWTPVPRAHSTRHVNLEDEEFNSVMGIRSQSSADFGEVPLLGSTGKVRSTRYSGPLNLHSQLYNGAFSNATSPEAQQGAGSGFQQN</sequence>
<dbReference type="OrthoDB" id="6777263at2759"/>
<accession>A0A5J4Z4E7</accession>
<evidence type="ECO:0000313" key="6">
    <source>
        <dbReference type="Proteomes" id="UP000324585"/>
    </source>
</evidence>
<dbReference type="GO" id="GO:0048024">
    <property type="term" value="P:regulation of mRNA splicing, via spliceosome"/>
    <property type="evidence" value="ECO:0007669"/>
    <property type="project" value="TreeGrafter"/>
</dbReference>
<dbReference type="AlphaFoldDB" id="A0A5J4Z4E7"/>
<organism evidence="5 6">
    <name type="scientific">Porphyridium purpureum</name>
    <name type="common">Red alga</name>
    <name type="synonym">Porphyridium cruentum</name>
    <dbReference type="NCBI Taxonomy" id="35688"/>
    <lineage>
        <taxon>Eukaryota</taxon>
        <taxon>Rhodophyta</taxon>
        <taxon>Bangiophyceae</taxon>
        <taxon>Porphyridiales</taxon>
        <taxon>Porphyridiaceae</taxon>
        <taxon>Porphyridium</taxon>
    </lineage>
</organism>
<gene>
    <name evidence="5" type="ORF">FVE85_6101</name>
</gene>
<evidence type="ECO:0000259" key="4">
    <source>
        <dbReference type="SMART" id="SM00322"/>
    </source>
</evidence>
<keyword evidence="1 2" id="KW-0694">RNA-binding</keyword>
<keyword evidence="6" id="KW-1185">Reference proteome</keyword>
<dbReference type="InterPro" id="IPR055256">
    <property type="entry name" value="KH_1_KHDC4/BBP-like"/>
</dbReference>
<dbReference type="Pfam" id="PF22675">
    <property type="entry name" value="KH-I_KHDC4-BBP"/>
    <property type="match status" value="1"/>
</dbReference>
<evidence type="ECO:0000256" key="1">
    <source>
        <dbReference type="ARBA" id="ARBA00022884"/>
    </source>
</evidence>
<protein>
    <submittedName>
        <fullName evidence="5">Protein quaking-A</fullName>
    </submittedName>
</protein>
<name>A0A5J4Z4E7_PORPP</name>
<feature type="region of interest" description="Disordered" evidence="3">
    <location>
        <begin position="85"/>
        <end position="190"/>
    </location>
</feature>
<dbReference type="Gene3D" id="3.30.1370.10">
    <property type="entry name" value="K Homology domain, type 1"/>
    <property type="match status" value="1"/>
</dbReference>
<dbReference type="PROSITE" id="PS50084">
    <property type="entry name" value="KH_TYPE_1"/>
    <property type="match status" value="1"/>
</dbReference>
<dbReference type="PANTHER" id="PTHR11208">
    <property type="entry name" value="RNA-BINDING PROTEIN RELATED"/>
    <property type="match status" value="1"/>
</dbReference>
<dbReference type="GO" id="GO:0005634">
    <property type="term" value="C:nucleus"/>
    <property type="evidence" value="ECO:0007669"/>
    <property type="project" value="TreeGrafter"/>
</dbReference>
<dbReference type="SMART" id="SM00322">
    <property type="entry name" value="KH"/>
    <property type="match status" value="1"/>
</dbReference>
<dbReference type="InterPro" id="IPR004087">
    <property type="entry name" value="KH_dom"/>
</dbReference>
<proteinExistence type="predicted"/>
<dbReference type="SUPFAM" id="SSF54791">
    <property type="entry name" value="Eukaryotic type KH-domain (KH-domain type I)"/>
    <property type="match status" value="1"/>
</dbReference>
<evidence type="ECO:0000256" key="3">
    <source>
        <dbReference type="SAM" id="MobiDB-lite"/>
    </source>
</evidence>
<dbReference type="InterPro" id="IPR045071">
    <property type="entry name" value="BBP-like"/>
</dbReference>
<dbReference type="GO" id="GO:0003729">
    <property type="term" value="F:mRNA binding"/>
    <property type="evidence" value="ECO:0007669"/>
    <property type="project" value="TreeGrafter"/>
</dbReference>
<dbReference type="EMBL" id="VRMN01000001">
    <property type="protein sequence ID" value="KAA8498516.1"/>
    <property type="molecule type" value="Genomic_DNA"/>
</dbReference>
<feature type="compositionally biased region" description="Low complexity" evidence="3">
    <location>
        <begin position="123"/>
        <end position="135"/>
    </location>
</feature>
<evidence type="ECO:0000256" key="2">
    <source>
        <dbReference type="PROSITE-ProRule" id="PRU00117"/>
    </source>
</evidence>
<feature type="domain" description="K Homology" evidence="4">
    <location>
        <begin position="192"/>
        <end position="288"/>
    </location>
</feature>
<reference evidence="6" key="1">
    <citation type="journal article" date="2019" name="Nat. Commun.">
        <title>Expansion of phycobilisome linker gene families in mesophilic red algae.</title>
        <authorList>
            <person name="Lee J."/>
            <person name="Kim D."/>
            <person name="Bhattacharya D."/>
            <person name="Yoon H.S."/>
        </authorList>
    </citation>
    <scope>NUCLEOTIDE SEQUENCE [LARGE SCALE GENOMIC DNA]</scope>
    <source>
        <strain evidence="6">CCMP 1328</strain>
    </source>
</reference>
<evidence type="ECO:0000313" key="5">
    <source>
        <dbReference type="EMBL" id="KAA8498516.1"/>
    </source>
</evidence>
<dbReference type="Proteomes" id="UP000324585">
    <property type="component" value="Unassembled WGS sequence"/>
</dbReference>
<comment type="caution">
    <text evidence="5">The sequence shown here is derived from an EMBL/GenBank/DDBJ whole genome shotgun (WGS) entry which is preliminary data.</text>
</comment>
<dbReference type="CDD" id="cd22383">
    <property type="entry name" value="KH-I_Hqk_like"/>
    <property type="match status" value="1"/>
</dbReference>
<dbReference type="InterPro" id="IPR036612">
    <property type="entry name" value="KH_dom_type_1_sf"/>
</dbReference>
<feature type="region of interest" description="Disordered" evidence="3">
    <location>
        <begin position="507"/>
        <end position="526"/>
    </location>
</feature>